<feature type="non-terminal residue" evidence="2">
    <location>
        <position position="1"/>
    </location>
</feature>
<feature type="non-terminal residue" evidence="2">
    <location>
        <position position="417"/>
    </location>
</feature>
<name>A0A1B6DGP6_9HEMI</name>
<accession>A0A1B6DGP6</accession>
<reference evidence="2" key="1">
    <citation type="submission" date="2015-12" db="EMBL/GenBank/DDBJ databases">
        <title>De novo transcriptome assembly of four potential Pierce s Disease insect vectors from Arizona vineyards.</title>
        <authorList>
            <person name="Tassone E.E."/>
        </authorList>
    </citation>
    <scope>NUCLEOTIDE SEQUENCE</scope>
</reference>
<feature type="compositionally biased region" description="Polar residues" evidence="1">
    <location>
        <begin position="78"/>
        <end position="90"/>
    </location>
</feature>
<feature type="region of interest" description="Disordered" evidence="1">
    <location>
        <begin position="150"/>
        <end position="181"/>
    </location>
</feature>
<feature type="compositionally biased region" description="Polar residues" evidence="1">
    <location>
        <begin position="290"/>
        <end position="307"/>
    </location>
</feature>
<proteinExistence type="predicted"/>
<sequence length="417" mass="46984">WKEKKGSSSGDSTSSSQPLSENEKKKISLTLSQEVLERASKRRSDKKKKKTTPLLVIPRETLGAVAAVKGSKKIPRTKSPSLSETNSPRTCYSIEMSEEGSFERQPTSASSSKEKNDFLLVLTPKDNDTQEVKKVVDEWALSKYQDKSQDSPVTARLVRTTSNSETDSGSSDASTVIHLGSREDMQKKNIIDTNNKFVDRSHCSRDKAEDKVSFSAGDIRPFSEEIKQRAKSAPGAISSKRSKPTLFSSQSFTDLKDLFGEKKASTYATVPLRNQCLSEFQTPPYENKARSFSSGAHSSQESIIRSRSVSPDPMKYYRAYLKMVKAGDVRKLREKFESLDDLNTSQEDIQEYRNLNLKRIQSDPDLTRDFLSRRSEDASTMVRGQEFGDVQWLKRKYEDKAHRSRSTTTRVLSPVPL</sequence>
<feature type="compositionally biased region" description="Basic residues" evidence="1">
    <location>
        <begin position="40"/>
        <end position="51"/>
    </location>
</feature>
<feature type="compositionally biased region" description="Low complexity" evidence="1">
    <location>
        <begin position="7"/>
        <end position="20"/>
    </location>
</feature>
<feature type="region of interest" description="Disordered" evidence="1">
    <location>
        <begin position="68"/>
        <end position="115"/>
    </location>
</feature>
<evidence type="ECO:0000313" key="2">
    <source>
        <dbReference type="EMBL" id="JAS24800.1"/>
    </source>
</evidence>
<feature type="region of interest" description="Disordered" evidence="1">
    <location>
        <begin position="1"/>
        <end position="55"/>
    </location>
</feature>
<gene>
    <name evidence="2" type="ORF">g.868</name>
</gene>
<evidence type="ECO:0000256" key="1">
    <source>
        <dbReference type="SAM" id="MobiDB-lite"/>
    </source>
</evidence>
<feature type="compositionally biased region" description="Polar residues" evidence="1">
    <location>
        <begin position="159"/>
        <end position="174"/>
    </location>
</feature>
<dbReference type="AlphaFoldDB" id="A0A1B6DGP6"/>
<dbReference type="EMBL" id="GEDC01012498">
    <property type="protein sequence ID" value="JAS24800.1"/>
    <property type="molecule type" value="Transcribed_RNA"/>
</dbReference>
<protein>
    <submittedName>
        <fullName evidence="2">Uncharacterized protein</fullName>
    </submittedName>
</protein>
<feature type="region of interest" description="Disordered" evidence="1">
    <location>
        <begin position="288"/>
        <end position="307"/>
    </location>
</feature>
<organism evidence="2">
    <name type="scientific">Clastoptera arizonana</name>
    <name type="common">Arizona spittle bug</name>
    <dbReference type="NCBI Taxonomy" id="38151"/>
    <lineage>
        <taxon>Eukaryota</taxon>
        <taxon>Metazoa</taxon>
        <taxon>Ecdysozoa</taxon>
        <taxon>Arthropoda</taxon>
        <taxon>Hexapoda</taxon>
        <taxon>Insecta</taxon>
        <taxon>Pterygota</taxon>
        <taxon>Neoptera</taxon>
        <taxon>Paraneoptera</taxon>
        <taxon>Hemiptera</taxon>
        <taxon>Auchenorrhyncha</taxon>
        <taxon>Cercopoidea</taxon>
        <taxon>Clastopteridae</taxon>
        <taxon>Clastoptera</taxon>
    </lineage>
</organism>